<protein>
    <submittedName>
        <fullName evidence="1">Uncharacterized protein</fullName>
    </submittedName>
</protein>
<dbReference type="EMBL" id="PFWO01000019">
    <property type="protein sequence ID" value="PJA51212.1"/>
    <property type="molecule type" value="Genomic_DNA"/>
</dbReference>
<sequence length="215" mass="24449">MEISESLFFCDPTNNMSGGKPIIESNSINYISAGDGKTLSSNRNGTIQMKYDTALEYRFSCNLSLPWTYGNPPVTYQPKYGDKNSNWPSLGISQILSTSYKPYVSGIPFVSQNYPSFDPSTLIPLNEQVNLMKYDTLEFNGDFRLNKIIKTGPECNINLDWRPYGCPTDPTITDSVDPNYYCKDACCLPVFNHATFYVSFILWHNTWKYPLDNNI</sequence>
<comment type="caution">
    <text evidence="1">The sequence shown here is derived from an EMBL/GenBank/DDBJ whole genome shotgun (WGS) entry which is preliminary data.</text>
</comment>
<reference evidence="2" key="1">
    <citation type="submission" date="2017-09" db="EMBL/GenBank/DDBJ databases">
        <title>Depth-based differentiation of microbial function through sediment-hosted aquifers and enrichment of novel symbionts in the deep terrestrial subsurface.</title>
        <authorList>
            <person name="Probst A.J."/>
            <person name="Ladd B."/>
            <person name="Jarett J.K."/>
            <person name="Geller-Mcgrath D.E."/>
            <person name="Sieber C.M.K."/>
            <person name="Emerson J.B."/>
            <person name="Anantharaman K."/>
            <person name="Thomas B.C."/>
            <person name="Malmstrom R."/>
            <person name="Stieglmeier M."/>
            <person name="Klingl A."/>
            <person name="Woyke T."/>
            <person name="Ryan C.M."/>
            <person name="Banfield J.F."/>
        </authorList>
    </citation>
    <scope>NUCLEOTIDE SEQUENCE [LARGE SCALE GENOMIC DNA]</scope>
</reference>
<organism evidence="1 2">
    <name type="scientific">Candidatus Shapirobacteria bacterium CG_4_9_14_3_um_filter_36_12</name>
    <dbReference type="NCBI Taxonomy" id="1974877"/>
    <lineage>
        <taxon>Bacteria</taxon>
        <taxon>Candidatus Shapironibacteriota</taxon>
    </lineage>
</organism>
<gene>
    <name evidence="1" type="ORF">CO168_00980</name>
</gene>
<evidence type="ECO:0000313" key="2">
    <source>
        <dbReference type="Proteomes" id="UP000230518"/>
    </source>
</evidence>
<feature type="non-terminal residue" evidence="1">
    <location>
        <position position="215"/>
    </location>
</feature>
<dbReference type="Proteomes" id="UP000230518">
    <property type="component" value="Unassembled WGS sequence"/>
</dbReference>
<dbReference type="AlphaFoldDB" id="A0A2M7XP81"/>
<accession>A0A2M7XP81</accession>
<name>A0A2M7XP81_9BACT</name>
<proteinExistence type="predicted"/>
<evidence type="ECO:0000313" key="1">
    <source>
        <dbReference type="EMBL" id="PJA51212.1"/>
    </source>
</evidence>